<comment type="similarity">
    <text evidence="1">Belongs to the short-chain dehydrogenases/reductases (SDR) family.</text>
</comment>
<dbReference type="InterPro" id="IPR036291">
    <property type="entry name" value="NAD(P)-bd_dom_sf"/>
</dbReference>
<keyword evidence="2" id="KW-0521">NADP</keyword>
<name>S4PV51_9NEOP</name>
<keyword evidence="3" id="KW-0560">Oxidoreductase</keyword>
<protein>
    <submittedName>
        <fullName evidence="4">Carbonyl reductase</fullName>
    </submittedName>
</protein>
<reference evidence="4" key="2">
    <citation type="submission" date="2013-05" db="EMBL/GenBank/DDBJ databases">
        <authorList>
            <person name="Carter J.-M."/>
            <person name="Baker S.C."/>
            <person name="Pink R."/>
            <person name="Carter D.R.F."/>
            <person name="Collins A."/>
            <person name="Tomlin J."/>
            <person name="Gibbs M."/>
            <person name="Breuker C.J."/>
        </authorList>
    </citation>
    <scope>NUCLEOTIDE SEQUENCE</scope>
    <source>
        <tissue evidence="4">Ovary</tissue>
    </source>
</reference>
<dbReference type="SUPFAM" id="SSF51735">
    <property type="entry name" value="NAD(P)-binding Rossmann-fold domains"/>
    <property type="match status" value="1"/>
</dbReference>
<evidence type="ECO:0000256" key="1">
    <source>
        <dbReference type="ARBA" id="ARBA00006484"/>
    </source>
</evidence>
<dbReference type="PRINTS" id="PR00081">
    <property type="entry name" value="GDHRDH"/>
</dbReference>
<dbReference type="PANTHER" id="PTHR43963:SF4">
    <property type="entry name" value="CARBONYL REDUCTASE (NADPH)"/>
    <property type="match status" value="1"/>
</dbReference>
<dbReference type="RefSeq" id="XP_039764750.1">
    <property type="nucleotide sequence ID" value="XM_039908816.1"/>
</dbReference>
<reference evidence="4" key="1">
    <citation type="journal article" date="2013" name="BMC Genomics">
        <title>Unscrambling butterfly oogenesis.</title>
        <authorList>
            <person name="Carter J.M."/>
            <person name="Baker S.C."/>
            <person name="Pink R."/>
            <person name="Carter D.R."/>
            <person name="Collins A."/>
            <person name="Tomlin J."/>
            <person name="Gibbs M."/>
            <person name="Breuker C.J."/>
        </authorList>
    </citation>
    <scope>NUCLEOTIDE SEQUENCE</scope>
    <source>
        <tissue evidence="4">Ovary</tissue>
    </source>
</reference>
<sequence>MIKTNMEGKVAIVSGANKGLGFAIVKGLCQNYKGIVYLTARDESRGLEAVKKLNDLGLKPMFHLLDVTEKNSIEKLAEYIKTKHGGFDVLVNNAAILEWDEVYPTYEAAKRNIEINYKSLLNIEALLYPLLRDGARVVNVSSACGHLSNLRNKKWLDLLTKQDLNKEDINYFVDEYLESVKNGTFRKEDFADDGKHAEHRVSKIALTALTMVQQKLYPNISINAVHPGSVDTDMAKLKKGVNPDEAAKTVLYLILEASPKLKGTFMWYNRKLIDWYDVEGDYYYKHGV</sequence>
<dbReference type="AlphaFoldDB" id="S4PV51"/>
<dbReference type="Gene3D" id="3.40.50.720">
    <property type="entry name" value="NAD(P)-binding Rossmann-like Domain"/>
    <property type="match status" value="1"/>
</dbReference>
<dbReference type="InterPro" id="IPR002347">
    <property type="entry name" value="SDR_fam"/>
</dbReference>
<dbReference type="PANTHER" id="PTHR43963">
    <property type="entry name" value="CARBONYL REDUCTASE 1-RELATED"/>
    <property type="match status" value="1"/>
</dbReference>
<dbReference type="EMBL" id="GAIX01009148">
    <property type="protein sequence ID" value="JAA83412.1"/>
    <property type="molecule type" value="Transcribed_RNA"/>
</dbReference>
<evidence type="ECO:0000256" key="3">
    <source>
        <dbReference type="ARBA" id="ARBA00023002"/>
    </source>
</evidence>
<dbReference type="GO" id="GO:0004090">
    <property type="term" value="F:carbonyl reductase (NADPH) activity"/>
    <property type="evidence" value="ECO:0007669"/>
    <property type="project" value="TreeGrafter"/>
</dbReference>
<organism evidence="4">
    <name type="scientific">Pararge aegeria</name>
    <name type="common">speckled wood butterfly</name>
    <dbReference type="NCBI Taxonomy" id="116150"/>
    <lineage>
        <taxon>Eukaryota</taxon>
        <taxon>Metazoa</taxon>
        <taxon>Ecdysozoa</taxon>
        <taxon>Arthropoda</taxon>
        <taxon>Hexapoda</taxon>
        <taxon>Insecta</taxon>
        <taxon>Pterygota</taxon>
        <taxon>Neoptera</taxon>
        <taxon>Endopterygota</taxon>
        <taxon>Lepidoptera</taxon>
        <taxon>Glossata</taxon>
        <taxon>Ditrysia</taxon>
        <taxon>Papilionoidea</taxon>
        <taxon>Nymphalidae</taxon>
        <taxon>Satyrinae</taxon>
        <taxon>Satyrini</taxon>
        <taxon>Parargina</taxon>
        <taxon>Pararge</taxon>
    </lineage>
</organism>
<proteinExistence type="inferred from homology"/>
<evidence type="ECO:0000313" key="4">
    <source>
        <dbReference type="EMBL" id="JAA83412.1"/>
    </source>
</evidence>
<dbReference type="Pfam" id="PF00106">
    <property type="entry name" value="adh_short"/>
    <property type="match status" value="1"/>
</dbReference>
<evidence type="ECO:0000256" key="2">
    <source>
        <dbReference type="ARBA" id="ARBA00022857"/>
    </source>
</evidence>
<dbReference type="GeneID" id="120637146"/>
<accession>S4PV51</accession>